<name>A0A8S0SC40_OLEEU</name>
<protein>
    <submittedName>
        <fullName evidence="1">Uncharacterized protein</fullName>
    </submittedName>
</protein>
<dbReference type="Gramene" id="OE9A070208T1">
    <property type="protein sequence ID" value="OE9A070208C1"/>
    <property type="gene ID" value="OE9A070208"/>
</dbReference>
<reference evidence="1 2" key="1">
    <citation type="submission" date="2019-12" db="EMBL/GenBank/DDBJ databases">
        <authorList>
            <person name="Alioto T."/>
            <person name="Alioto T."/>
            <person name="Gomez Garrido J."/>
        </authorList>
    </citation>
    <scope>NUCLEOTIDE SEQUENCE [LARGE SCALE GENOMIC DNA]</scope>
</reference>
<gene>
    <name evidence="1" type="ORF">OLEA9_A070208</name>
</gene>
<dbReference type="EMBL" id="CACTIH010004064">
    <property type="protein sequence ID" value="CAA2989149.1"/>
    <property type="molecule type" value="Genomic_DNA"/>
</dbReference>
<accession>A0A8S0SC40</accession>
<sequence length="100" mass="10787">MGTGRATLGPVHLPALGFRQRKTLTKVLALGSPGAEDLENGFAKFTAPPSPTAMDEAIVAENRTDAHIRESKRRRLRTPCSSASLTLESAPIFRASSLQW</sequence>
<dbReference type="AlphaFoldDB" id="A0A8S0SC40"/>
<evidence type="ECO:0000313" key="1">
    <source>
        <dbReference type="EMBL" id="CAA2989149.1"/>
    </source>
</evidence>
<organism evidence="1 2">
    <name type="scientific">Olea europaea subsp. europaea</name>
    <dbReference type="NCBI Taxonomy" id="158383"/>
    <lineage>
        <taxon>Eukaryota</taxon>
        <taxon>Viridiplantae</taxon>
        <taxon>Streptophyta</taxon>
        <taxon>Embryophyta</taxon>
        <taxon>Tracheophyta</taxon>
        <taxon>Spermatophyta</taxon>
        <taxon>Magnoliopsida</taxon>
        <taxon>eudicotyledons</taxon>
        <taxon>Gunneridae</taxon>
        <taxon>Pentapetalae</taxon>
        <taxon>asterids</taxon>
        <taxon>lamiids</taxon>
        <taxon>Lamiales</taxon>
        <taxon>Oleaceae</taxon>
        <taxon>Oleeae</taxon>
        <taxon>Olea</taxon>
    </lineage>
</organism>
<comment type="caution">
    <text evidence="1">The sequence shown here is derived from an EMBL/GenBank/DDBJ whole genome shotgun (WGS) entry which is preliminary data.</text>
</comment>
<dbReference type="Proteomes" id="UP000594638">
    <property type="component" value="Unassembled WGS sequence"/>
</dbReference>
<keyword evidence="2" id="KW-1185">Reference proteome</keyword>
<proteinExistence type="predicted"/>
<evidence type="ECO:0000313" key="2">
    <source>
        <dbReference type="Proteomes" id="UP000594638"/>
    </source>
</evidence>